<feature type="region of interest" description="Disordered" evidence="2">
    <location>
        <begin position="197"/>
        <end position="277"/>
    </location>
</feature>
<dbReference type="PANTHER" id="PTHR12161">
    <property type="entry name" value="IST1 FAMILY MEMBER"/>
    <property type="match status" value="1"/>
</dbReference>
<comment type="similarity">
    <text evidence="1">Belongs to the IST1 family.</text>
</comment>
<dbReference type="OrthoDB" id="29853at2759"/>
<dbReference type="InParanoid" id="A0A317XSI1"/>
<evidence type="ECO:0000256" key="2">
    <source>
        <dbReference type="SAM" id="MobiDB-lite"/>
    </source>
</evidence>
<dbReference type="Pfam" id="PF03398">
    <property type="entry name" value="Ist1"/>
    <property type="match status" value="1"/>
</dbReference>
<dbReference type="Proteomes" id="UP000246740">
    <property type="component" value="Unassembled WGS sequence"/>
</dbReference>
<dbReference type="EMBL" id="KZ819193">
    <property type="protein sequence ID" value="PWZ00309.1"/>
    <property type="molecule type" value="Genomic_DNA"/>
</dbReference>
<name>A0A317XSI1_9BASI</name>
<evidence type="ECO:0000313" key="4">
    <source>
        <dbReference type="Proteomes" id="UP000246740"/>
    </source>
</evidence>
<dbReference type="STRING" id="1882483.A0A317XSI1"/>
<organism evidence="3 4">
    <name type="scientific">Testicularia cyperi</name>
    <dbReference type="NCBI Taxonomy" id="1882483"/>
    <lineage>
        <taxon>Eukaryota</taxon>
        <taxon>Fungi</taxon>
        <taxon>Dikarya</taxon>
        <taxon>Basidiomycota</taxon>
        <taxon>Ustilaginomycotina</taxon>
        <taxon>Ustilaginomycetes</taxon>
        <taxon>Ustilaginales</taxon>
        <taxon>Anthracoideaceae</taxon>
        <taxon>Testicularia</taxon>
    </lineage>
</organism>
<dbReference type="InterPro" id="IPR005061">
    <property type="entry name" value="Ist1"/>
</dbReference>
<dbReference type="FunFam" id="1.20.1260.60:FF:000002">
    <property type="entry name" value="Vacuolar protein sorting-associated protein IST1"/>
    <property type="match status" value="1"/>
</dbReference>
<dbReference type="Gene3D" id="1.20.1260.60">
    <property type="entry name" value="Vacuolar protein sorting-associated protein Ist1"/>
    <property type="match status" value="1"/>
</dbReference>
<evidence type="ECO:0000256" key="1">
    <source>
        <dbReference type="ARBA" id="ARBA00005536"/>
    </source>
</evidence>
<gene>
    <name evidence="3" type="ORF">BCV70DRAFT_200469</name>
</gene>
<dbReference type="GO" id="GO:0015031">
    <property type="term" value="P:protein transport"/>
    <property type="evidence" value="ECO:0007669"/>
    <property type="project" value="InterPro"/>
</dbReference>
<dbReference type="AlphaFoldDB" id="A0A317XSI1"/>
<sequence>MAPYNGARTKVQLKLTIQRCKMLQEKKEAMLKQARRDIASLVEKGKLETARIKTEGIICEDIHLELLELMELYCETLLARFALLDMATREPDPSIAPALCAVIHAAPRTELKELHVLRELLMSRYGRDFAQDTMDNADNCVPDRVIAKLVVETPDPKLVELYIFEICKAYDVPFSSELLPETRIPVEEDVDNAADATEDADANAGGEKNEKATVDAATSSSSSAGGEKSNKTSGTDEKPSKSTTAKSDSKPSSTTTSTTNGGGSTAAKKSSVKDEYDSLEARFAALKRR</sequence>
<dbReference type="PANTHER" id="PTHR12161:SF5">
    <property type="entry name" value="IST1 HOMOLOG"/>
    <property type="match status" value="1"/>
</dbReference>
<protein>
    <submittedName>
        <fullName evidence="3">DUF292-domain-containing protein</fullName>
    </submittedName>
</protein>
<feature type="compositionally biased region" description="Low complexity" evidence="2">
    <location>
        <begin position="241"/>
        <end position="269"/>
    </location>
</feature>
<keyword evidence="4" id="KW-1185">Reference proteome</keyword>
<proteinExistence type="inferred from homology"/>
<dbReference type="FunCoup" id="A0A317XSI1">
    <property type="interactions" value="421"/>
</dbReference>
<feature type="compositionally biased region" description="Basic and acidic residues" evidence="2">
    <location>
        <begin position="228"/>
        <end position="240"/>
    </location>
</feature>
<accession>A0A317XSI1</accession>
<evidence type="ECO:0000313" key="3">
    <source>
        <dbReference type="EMBL" id="PWZ00309.1"/>
    </source>
</evidence>
<reference evidence="3 4" key="1">
    <citation type="journal article" date="2018" name="Mol. Biol. Evol.">
        <title>Broad Genomic Sampling Reveals a Smut Pathogenic Ancestry of the Fungal Clade Ustilaginomycotina.</title>
        <authorList>
            <person name="Kijpornyongpan T."/>
            <person name="Mondo S.J."/>
            <person name="Barry K."/>
            <person name="Sandor L."/>
            <person name="Lee J."/>
            <person name="Lipzen A."/>
            <person name="Pangilinan J."/>
            <person name="LaButti K."/>
            <person name="Hainaut M."/>
            <person name="Henrissat B."/>
            <person name="Grigoriev I.V."/>
            <person name="Spatafora J.W."/>
            <person name="Aime M.C."/>
        </authorList>
    </citation>
    <scope>NUCLEOTIDE SEQUENCE [LARGE SCALE GENOMIC DNA]</scope>
    <source>
        <strain evidence="3 4">MCA 3645</strain>
    </source>
</reference>
<dbReference type="InterPro" id="IPR042277">
    <property type="entry name" value="IST1-like"/>
</dbReference>